<dbReference type="EMBL" id="JXTC01000223">
    <property type="protein sequence ID" value="PON81150.1"/>
    <property type="molecule type" value="Genomic_DNA"/>
</dbReference>
<gene>
    <name evidence="1" type="ORF">TorRG33x02_230340</name>
</gene>
<keyword evidence="2" id="KW-1185">Reference proteome</keyword>
<organism evidence="1 2">
    <name type="scientific">Trema orientale</name>
    <name type="common">Charcoal tree</name>
    <name type="synonym">Celtis orientalis</name>
    <dbReference type="NCBI Taxonomy" id="63057"/>
    <lineage>
        <taxon>Eukaryota</taxon>
        <taxon>Viridiplantae</taxon>
        <taxon>Streptophyta</taxon>
        <taxon>Embryophyta</taxon>
        <taxon>Tracheophyta</taxon>
        <taxon>Spermatophyta</taxon>
        <taxon>Magnoliopsida</taxon>
        <taxon>eudicotyledons</taxon>
        <taxon>Gunneridae</taxon>
        <taxon>Pentapetalae</taxon>
        <taxon>rosids</taxon>
        <taxon>fabids</taxon>
        <taxon>Rosales</taxon>
        <taxon>Cannabaceae</taxon>
        <taxon>Trema</taxon>
    </lineage>
</organism>
<dbReference type="InParanoid" id="A0A2P5E6P3"/>
<proteinExistence type="predicted"/>
<name>A0A2P5E6P3_TREOI</name>
<evidence type="ECO:0000313" key="2">
    <source>
        <dbReference type="Proteomes" id="UP000237000"/>
    </source>
</evidence>
<accession>A0A2P5E6P3</accession>
<comment type="caution">
    <text evidence="1">The sequence shown here is derived from an EMBL/GenBank/DDBJ whole genome shotgun (WGS) entry which is preliminary data.</text>
</comment>
<sequence length="112" mass="12692">MEGGNPKEVKTSIFAMSFKKTPISIPPKYNISSCELNLGVQKGKEERIHGQIWEVKWRTSRRQSKFIIDAVRHGGSLDFDCNIEECAPDKEVISQVGDLVGIKYFHAEPNKQ</sequence>
<dbReference type="Proteomes" id="UP000237000">
    <property type="component" value="Unassembled WGS sequence"/>
</dbReference>
<reference evidence="2" key="1">
    <citation type="submission" date="2016-06" db="EMBL/GenBank/DDBJ databases">
        <title>Parallel loss of symbiosis genes in relatives of nitrogen-fixing non-legume Parasponia.</title>
        <authorList>
            <person name="Van Velzen R."/>
            <person name="Holmer R."/>
            <person name="Bu F."/>
            <person name="Rutten L."/>
            <person name="Van Zeijl A."/>
            <person name="Liu W."/>
            <person name="Santuari L."/>
            <person name="Cao Q."/>
            <person name="Sharma T."/>
            <person name="Shen D."/>
            <person name="Roswanjaya Y."/>
            <person name="Wardhani T."/>
            <person name="Kalhor M.S."/>
            <person name="Jansen J."/>
            <person name="Van den Hoogen J."/>
            <person name="Gungor B."/>
            <person name="Hartog M."/>
            <person name="Hontelez J."/>
            <person name="Verver J."/>
            <person name="Yang W.-C."/>
            <person name="Schijlen E."/>
            <person name="Repin R."/>
            <person name="Schilthuizen M."/>
            <person name="Schranz E."/>
            <person name="Heidstra R."/>
            <person name="Miyata K."/>
            <person name="Fedorova E."/>
            <person name="Kohlen W."/>
            <person name="Bisseling T."/>
            <person name="Smit S."/>
            <person name="Geurts R."/>
        </authorList>
    </citation>
    <scope>NUCLEOTIDE SEQUENCE [LARGE SCALE GENOMIC DNA]</scope>
    <source>
        <strain evidence="2">cv. RG33-2</strain>
    </source>
</reference>
<evidence type="ECO:0000313" key="1">
    <source>
        <dbReference type="EMBL" id="PON81150.1"/>
    </source>
</evidence>
<protein>
    <submittedName>
        <fullName evidence="1">Uncharacterized protein</fullName>
    </submittedName>
</protein>
<dbReference type="AlphaFoldDB" id="A0A2P5E6P3"/>